<evidence type="ECO:0000313" key="2">
    <source>
        <dbReference type="EMBL" id="TGL44786.1"/>
    </source>
</evidence>
<evidence type="ECO:0000256" key="1">
    <source>
        <dbReference type="ARBA" id="ARBA00022729"/>
    </source>
</evidence>
<dbReference type="GO" id="GO:0016787">
    <property type="term" value="F:hydrolase activity"/>
    <property type="evidence" value="ECO:0007669"/>
    <property type="project" value="UniProtKB-KW"/>
</dbReference>
<protein>
    <submittedName>
        <fullName evidence="2">Hydrolase</fullName>
    </submittedName>
</protein>
<keyword evidence="2" id="KW-0378">Hydrolase</keyword>
<dbReference type="OrthoDB" id="9767239at2"/>
<proteinExistence type="predicted"/>
<accession>A0A4R9JIM4</accession>
<comment type="caution">
    <text evidence="2">The sequence shown here is derived from an EMBL/GenBank/DDBJ whole genome shotgun (WGS) entry which is preliminary data.</text>
</comment>
<evidence type="ECO:0000313" key="3">
    <source>
        <dbReference type="Proteomes" id="UP000298125"/>
    </source>
</evidence>
<sequence length="307" mass="34338">MKILCLILFSGLIFSCMSLNRKLLPNEKFDLINIQNHERTYIVHYPKNWNGSPAPLLVALHGRFGSGLTMIKQTKLDLLSDSKGFIVVFPDGYRRSWADGRGNTPADENQINDVTFIESIVKRLISEGSVNSKEVFLVGHSNGGFMAQRLAVEKPDLWKGVLSVAAQISVFTLKRKSLLKTNPVSIGIMAGTDDPLVPYSGGYVRDGGEILSVDDSILRWKEWNSCTDSITKKTQNYKEDKEELSDLKIDFFRYESCANNTKVGLIQLNGLGHSWPGETPMIPFIDQGKTTKVLDGSQLVWDFMESL</sequence>
<dbReference type="Pfam" id="PF00756">
    <property type="entry name" value="Esterase"/>
    <property type="match status" value="1"/>
</dbReference>
<dbReference type="SUPFAM" id="SSF53474">
    <property type="entry name" value="alpha/beta-Hydrolases"/>
    <property type="match status" value="1"/>
</dbReference>
<dbReference type="Gene3D" id="3.40.50.1820">
    <property type="entry name" value="alpha/beta hydrolase"/>
    <property type="match status" value="1"/>
</dbReference>
<dbReference type="PANTHER" id="PTHR43037">
    <property type="entry name" value="UNNAMED PRODUCT-RELATED"/>
    <property type="match status" value="1"/>
</dbReference>
<dbReference type="InterPro" id="IPR050955">
    <property type="entry name" value="Plant_Biomass_Hydrol_Est"/>
</dbReference>
<reference evidence="2" key="1">
    <citation type="journal article" date="2019" name="PLoS Negl. Trop. Dis.">
        <title>Revisiting the worldwide diversity of Leptospira species in the environment.</title>
        <authorList>
            <person name="Vincent A.T."/>
            <person name="Schiettekatte O."/>
            <person name="Bourhy P."/>
            <person name="Veyrier F.J."/>
            <person name="Picardeau M."/>
        </authorList>
    </citation>
    <scope>NUCLEOTIDE SEQUENCE [LARGE SCALE GENOMIC DNA]</scope>
    <source>
        <strain evidence="2">201702692</strain>
    </source>
</reference>
<gene>
    <name evidence="2" type="ORF">EHQ49_04785</name>
</gene>
<dbReference type="InterPro" id="IPR000801">
    <property type="entry name" value="Esterase-like"/>
</dbReference>
<dbReference type="EMBL" id="RQGA01000003">
    <property type="protein sequence ID" value="TGL44786.1"/>
    <property type="molecule type" value="Genomic_DNA"/>
</dbReference>
<dbReference type="RefSeq" id="WP_135576853.1">
    <property type="nucleotide sequence ID" value="NZ_RQGA01000003.1"/>
</dbReference>
<keyword evidence="3" id="KW-1185">Reference proteome</keyword>
<dbReference type="PROSITE" id="PS51257">
    <property type="entry name" value="PROKAR_LIPOPROTEIN"/>
    <property type="match status" value="1"/>
</dbReference>
<dbReference type="InterPro" id="IPR029058">
    <property type="entry name" value="AB_hydrolase_fold"/>
</dbReference>
<dbReference type="Proteomes" id="UP000298125">
    <property type="component" value="Unassembled WGS sequence"/>
</dbReference>
<name>A0A4R9JIM4_9LEPT</name>
<keyword evidence="1" id="KW-0732">Signal</keyword>
<organism evidence="2 3">
    <name type="scientific">Leptospira perdikensis</name>
    <dbReference type="NCBI Taxonomy" id="2484948"/>
    <lineage>
        <taxon>Bacteria</taxon>
        <taxon>Pseudomonadati</taxon>
        <taxon>Spirochaetota</taxon>
        <taxon>Spirochaetia</taxon>
        <taxon>Leptospirales</taxon>
        <taxon>Leptospiraceae</taxon>
        <taxon>Leptospira</taxon>
    </lineage>
</organism>
<dbReference type="PANTHER" id="PTHR43037:SF1">
    <property type="entry name" value="BLL1128 PROTEIN"/>
    <property type="match status" value="1"/>
</dbReference>
<dbReference type="AlphaFoldDB" id="A0A4R9JIM4"/>